<evidence type="ECO:0000256" key="1">
    <source>
        <dbReference type="SAM" id="MobiDB-lite"/>
    </source>
</evidence>
<feature type="compositionally biased region" description="Low complexity" evidence="1">
    <location>
        <begin position="281"/>
        <end position="291"/>
    </location>
</feature>
<sequence>MKVKLIVSMLGVVLLAVVGVAVWGTNQSVRLDAVELPSAGTVLDARNNTLQFAKSDELYRNWESKQLLNQTEADSVGELAADSMLTFDDGGLLFTEDATKFDTTGNISTLPAREAFSKSGEHSFAAGSDSIEADEVAKIGMRKYFFAAEADVLVDDEVVDRVNNPLVLIDRTGSVTISSDQRKKLYIGHVTLKASEGVVLDASAETMTYDDLVIDLAKEGGSDNDWAETPTPTPTPTEATPTESPSPTPTPTATPSPSATPPAGAGSGDGGSGAGEGGSETGDSAADAAAEAARKQQLEELAEQLDALTDLTSSDEFAKLVADLNASLTVAIPQVAQNGIAPGVTSADFGLTVIDLNNALVGMPKVTIVDAGGAVAAESFIHVGQTRYTLTGLSPDTEYTASVSYSFDLRDGEGIRSLTAPAATFTTQSAYALYWLQGSTSTTLTVNGVTDAVVSGARRAELRVTEANGSGAPVATVATGVANLGTTGESALLTGLRPDTLYRVQLVVTLENGSQLELNQSAKYRTQPAVKLSGVSVTPLTDGVMALAYNWQSDEFVVTDTNAEVRTASQRTLVPSTVTTADDGTLRVSTNVDTEDAPLLVTVVLQTENPETGERREVSAKADGQVVPVPVATLSDVGVNEPTPDSSVTTHTLTYRYSGDALDAAASVSLQVNLGGNIPAWVTLGQSTLVLDEAGASVATFTVSESVLKNYDVRAALVRTNVPVLYTNTEKGN</sequence>
<gene>
    <name evidence="2" type="ORF">FHX76_001396</name>
</gene>
<name>A0A7X5TTQ4_9MICO</name>
<evidence type="ECO:0000313" key="3">
    <source>
        <dbReference type="Proteomes" id="UP000541033"/>
    </source>
</evidence>
<reference evidence="2 3" key="1">
    <citation type="submission" date="2020-02" db="EMBL/GenBank/DDBJ databases">
        <title>Sequencing the genomes of 1000 actinobacteria strains.</title>
        <authorList>
            <person name="Klenk H.-P."/>
        </authorList>
    </citation>
    <scope>NUCLEOTIDE SEQUENCE [LARGE SCALE GENOMIC DNA]</scope>
    <source>
        <strain evidence="2 3">DSM 27960</strain>
    </source>
</reference>
<protein>
    <submittedName>
        <fullName evidence="2">Uncharacterized protein</fullName>
    </submittedName>
</protein>
<accession>A0A7X5TTQ4</accession>
<feature type="region of interest" description="Disordered" evidence="1">
    <location>
        <begin position="220"/>
        <end position="295"/>
    </location>
</feature>
<organism evidence="2 3">
    <name type="scientific">Lysinibacter cavernae</name>
    <dbReference type="NCBI Taxonomy" id="1640652"/>
    <lineage>
        <taxon>Bacteria</taxon>
        <taxon>Bacillati</taxon>
        <taxon>Actinomycetota</taxon>
        <taxon>Actinomycetes</taxon>
        <taxon>Micrococcales</taxon>
        <taxon>Microbacteriaceae</taxon>
        <taxon>Lysinibacter</taxon>
    </lineage>
</organism>
<dbReference type="Proteomes" id="UP000541033">
    <property type="component" value="Unassembled WGS sequence"/>
</dbReference>
<proteinExistence type="predicted"/>
<dbReference type="RefSeq" id="WP_167149209.1">
    <property type="nucleotide sequence ID" value="NZ_JAAMOX010000001.1"/>
</dbReference>
<feature type="compositionally biased region" description="Pro residues" evidence="1">
    <location>
        <begin position="244"/>
        <end position="260"/>
    </location>
</feature>
<dbReference type="EMBL" id="JAAMOX010000001">
    <property type="protein sequence ID" value="NIH53528.1"/>
    <property type="molecule type" value="Genomic_DNA"/>
</dbReference>
<comment type="caution">
    <text evidence="2">The sequence shown here is derived from an EMBL/GenBank/DDBJ whole genome shotgun (WGS) entry which is preliminary data.</text>
</comment>
<feature type="compositionally biased region" description="Gly residues" evidence="1">
    <location>
        <begin position="265"/>
        <end position="280"/>
    </location>
</feature>
<keyword evidence="3" id="KW-1185">Reference proteome</keyword>
<dbReference type="AlphaFoldDB" id="A0A7X5TTQ4"/>
<evidence type="ECO:0000313" key="2">
    <source>
        <dbReference type="EMBL" id="NIH53528.1"/>
    </source>
</evidence>